<dbReference type="GO" id="GO:0030162">
    <property type="term" value="P:regulation of proteolysis"/>
    <property type="evidence" value="ECO:0007669"/>
    <property type="project" value="TreeGrafter"/>
</dbReference>
<gene>
    <name evidence="1" type="ORF">FIE12Z_2276</name>
</gene>
<sequence>MSKTLSSSLAEAKLVPGPAASLIPEDFKPSTNLRVSFDGKDVEMGNLFRANECKRSPSILFDQEADAPGDATYMLLLVDPDAPTPDDPKFAFWRHWVLPGLRPLGSADAVAQIQPALTQYLGPGPKDDSKPHRYLLLLYRQPADLDLAKDDVGGEEFEQRRSFDTAKFVEKYGLRLVGANWFLGAGDGWKE</sequence>
<evidence type="ECO:0000313" key="2">
    <source>
        <dbReference type="Proteomes" id="UP000265631"/>
    </source>
</evidence>
<dbReference type="Proteomes" id="UP000265631">
    <property type="component" value="Unassembled WGS sequence"/>
</dbReference>
<reference evidence="1 2" key="1">
    <citation type="journal article" date="2018" name="PLoS Pathog.">
        <title>Evolution of structural diversity of trichothecenes, a family of toxins produced by plant pathogenic and entomopathogenic fungi.</title>
        <authorList>
            <person name="Proctor R.H."/>
            <person name="McCormick S.P."/>
            <person name="Kim H.S."/>
            <person name="Cardoza R.E."/>
            <person name="Stanley A.M."/>
            <person name="Lindo L."/>
            <person name="Kelly A."/>
            <person name="Brown D.W."/>
            <person name="Lee T."/>
            <person name="Vaughan M.M."/>
            <person name="Alexander N.J."/>
            <person name="Busman M."/>
            <person name="Gutierrez S."/>
        </authorList>
    </citation>
    <scope>NUCLEOTIDE SEQUENCE [LARGE SCALE GENOMIC DNA]</scope>
    <source>
        <strain evidence="1 2">NRRL 13405</strain>
    </source>
</reference>
<dbReference type="STRING" id="2594813.A0A395MZY8"/>
<evidence type="ECO:0000313" key="1">
    <source>
        <dbReference type="EMBL" id="RFN53451.1"/>
    </source>
</evidence>
<dbReference type="PANTHER" id="PTHR11362">
    <property type="entry name" value="PHOSPHATIDYLETHANOLAMINE-BINDING PROTEIN"/>
    <property type="match status" value="1"/>
</dbReference>
<evidence type="ECO:0008006" key="3">
    <source>
        <dbReference type="Google" id="ProtNLM"/>
    </source>
</evidence>
<dbReference type="AlphaFoldDB" id="A0A395MZY8"/>
<dbReference type="GO" id="GO:0030414">
    <property type="term" value="F:peptidase inhibitor activity"/>
    <property type="evidence" value="ECO:0007669"/>
    <property type="project" value="TreeGrafter"/>
</dbReference>
<dbReference type="Gene3D" id="3.90.280.10">
    <property type="entry name" value="PEBP-like"/>
    <property type="match status" value="1"/>
</dbReference>
<dbReference type="EMBL" id="PXXK01000042">
    <property type="protein sequence ID" value="RFN53451.1"/>
    <property type="molecule type" value="Genomic_DNA"/>
</dbReference>
<accession>A0A395MZY8</accession>
<dbReference type="SUPFAM" id="SSF49777">
    <property type="entry name" value="PEBP-like"/>
    <property type="match status" value="1"/>
</dbReference>
<keyword evidence="2" id="KW-1185">Reference proteome</keyword>
<dbReference type="InterPro" id="IPR008914">
    <property type="entry name" value="PEBP"/>
</dbReference>
<dbReference type="Pfam" id="PF01161">
    <property type="entry name" value="PBP"/>
    <property type="match status" value="1"/>
</dbReference>
<dbReference type="CDD" id="cd00866">
    <property type="entry name" value="PEBP_euk"/>
    <property type="match status" value="1"/>
</dbReference>
<dbReference type="PANTHER" id="PTHR11362:SF85">
    <property type="entry name" value="INHIBITOR (TFS1), PUTATIVE (AFU_ORTHOLOGUE AFUA_4G08120)-RELATED"/>
    <property type="match status" value="1"/>
</dbReference>
<comment type="caution">
    <text evidence="1">The sequence shown here is derived from an EMBL/GenBank/DDBJ whole genome shotgun (WGS) entry which is preliminary data.</text>
</comment>
<dbReference type="InterPro" id="IPR036610">
    <property type="entry name" value="PEBP-like_sf"/>
</dbReference>
<protein>
    <recommendedName>
        <fullName evidence="3">Phosphatidylethanolamine-binding protein</fullName>
    </recommendedName>
</protein>
<dbReference type="GO" id="GO:0046578">
    <property type="term" value="P:regulation of Ras protein signal transduction"/>
    <property type="evidence" value="ECO:0007669"/>
    <property type="project" value="TreeGrafter"/>
</dbReference>
<organism evidence="1 2">
    <name type="scientific">Fusarium flagelliforme</name>
    <dbReference type="NCBI Taxonomy" id="2675880"/>
    <lineage>
        <taxon>Eukaryota</taxon>
        <taxon>Fungi</taxon>
        <taxon>Dikarya</taxon>
        <taxon>Ascomycota</taxon>
        <taxon>Pezizomycotina</taxon>
        <taxon>Sordariomycetes</taxon>
        <taxon>Hypocreomycetidae</taxon>
        <taxon>Hypocreales</taxon>
        <taxon>Nectriaceae</taxon>
        <taxon>Fusarium</taxon>
        <taxon>Fusarium incarnatum-equiseti species complex</taxon>
    </lineage>
</organism>
<dbReference type="InterPro" id="IPR035810">
    <property type="entry name" value="PEBP_euk"/>
</dbReference>
<proteinExistence type="predicted"/>
<dbReference type="GO" id="GO:0005543">
    <property type="term" value="F:phospholipid binding"/>
    <property type="evidence" value="ECO:0007669"/>
    <property type="project" value="TreeGrafter"/>
</dbReference>
<name>A0A395MZY8_9HYPO</name>